<sequence length="63" mass="6640">MSHGSGLVRTTCSSGGALGPAQPSEGLLDRVYPLTHGALFKVAQMGYRLLVAGFQNCRGIDIY</sequence>
<feature type="region of interest" description="Disordered" evidence="1">
    <location>
        <begin position="1"/>
        <end position="20"/>
    </location>
</feature>
<evidence type="ECO:0000313" key="2">
    <source>
        <dbReference type="EMBL" id="AAH26773.1"/>
    </source>
</evidence>
<dbReference type="AGR" id="MGI:2447166"/>
<evidence type="ECO:0000313" key="3">
    <source>
        <dbReference type="MGI" id="MGI:2447166"/>
    </source>
</evidence>
<name>Q8R325_MOUSE</name>
<accession>Q8R325</accession>
<gene>
    <name evidence="2 3" type="primary">Cmtm7</name>
</gene>
<evidence type="ECO:0000256" key="1">
    <source>
        <dbReference type="SAM" id="MobiDB-lite"/>
    </source>
</evidence>
<dbReference type="MGI" id="MGI:2447166">
    <property type="gene designation" value="Cmtm7"/>
</dbReference>
<dbReference type="AlphaFoldDB" id="Q8R325"/>
<proteinExistence type="evidence at transcript level"/>
<dbReference type="EMBL" id="BC026773">
    <property type="protein sequence ID" value="AAH26773.1"/>
    <property type="molecule type" value="mRNA"/>
</dbReference>
<organism evidence="2">
    <name type="scientific">Mus musculus</name>
    <name type="common">Mouse</name>
    <dbReference type="NCBI Taxonomy" id="10090"/>
    <lineage>
        <taxon>Eukaryota</taxon>
        <taxon>Metazoa</taxon>
        <taxon>Chordata</taxon>
        <taxon>Craniata</taxon>
        <taxon>Vertebrata</taxon>
        <taxon>Euteleostomi</taxon>
        <taxon>Mammalia</taxon>
        <taxon>Eutheria</taxon>
        <taxon>Euarchontoglires</taxon>
        <taxon>Glires</taxon>
        <taxon>Rodentia</taxon>
        <taxon>Myomorpha</taxon>
        <taxon>Muroidea</taxon>
        <taxon>Muridae</taxon>
        <taxon>Murinae</taxon>
        <taxon>Mus</taxon>
        <taxon>Mus</taxon>
    </lineage>
</organism>
<reference evidence="2" key="1">
    <citation type="journal article" date="2004" name="Genome Res.">
        <title>The status, quality, and expansion of the NIH full-length cDNA project: the Mammalian Gene Collection (MGC).</title>
        <authorList>
            <consortium name="The MGC Project Team"/>
            <person name="Gerhard D.S."/>
            <person name="Wagner L."/>
            <person name="Feingold E.A."/>
            <person name="Shenmen C.M."/>
            <person name="Grouse L.H."/>
            <person name="Schuler G."/>
            <person name="Klein S.L."/>
            <person name="Old S."/>
            <person name="Rasooly R."/>
            <person name="Good P."/>
            <person name="Guyer M."/>
            <person name="Peck A.M."/>
            <person name="Derge J.G."/>
            <person name="Lipman D."/>
            <person name="Collins F.S."/>
            <person name="Jang W."/>
            <person name="Sherry S."/>
            <person name="Feolo M."/>
            <person name="Misquitta L."/>
            <person name="Lee E."/>
            <person name="Rotmistrovsky K."/>
            <person name="Greenhut S.F."/>
            <person name="Schaefer C.F."/>
            <person name="Buetow K."/>
            <person name="Bonner T.I."/>
            <person name="Haussler D."/>
            <person name="Kent J."/>
            <person name="Kiekhaus M."/>
            <person name="Furey T."/>
            <person name="Brent M."/>
            <person name="Prange C."/>
            <person name="Schreiber K."/>
            <person name="Shapiro N."/>
            <person name="Bhat N.K."/>
            <person name="Hopkins R.F."/>
            <person name="Hsie F."/>
            <person name="Driscoll T."/>
            <person name="Soares M.B."/>
            <person name="Casavant T.L."/>
            <person name="Scheetz T.E."/>
            <person name="Brown-stein M.J."/>
            <person name="Usdin T.B."/>
            <person name="Toshiyuki S."/>
            <person name="Carninci P."/>
            <person name="Piao Y."/>
            <person name="Dudekula D.B."/>
            <person name="Ko M.S."/>
            <person name="Kawakami K."/>
            <person name="Suzuki Y."/>
            <person name="Sugano S."/>
            <person name="Gruber C.E."/>
            <person name="Smith M.R."/>
            <person name="Simmons B."/>
            <person name="Moore T."/>
            <person name="Waterman R."/>
            <person name="Johnson S.L."/>
            <person name="Ruan Y."/>
            <person name="Wei C.L."/>
            <person name="Mathavan S."/>
            <person name="Gunaratne P.H."/>
            <person name="Wu J."/>
            <person name="Garcia A.M."/>
            <person name="Hulyk S.W."/>
            <person name="Fuh E."/>
            <person name="Yuan Y."/>
            <person name="Sneed A."/>
            <person name="Kowis C."/>
            <person name="Hodgson A."/>
            <person name="Muzny D.M."/>
            <person name="McPherson J."/>
            <person name="Gibbs R.A."/>
            <person name="Fahey J."/>
            <person name="Helton E."/>
            <person name="Ketteman M."/>
            <person name="Madan A."/>
            <person name="Rodrigues S."/>
            <person name="Sanchez A."/>
            <person name="Whiting M."/>
            <person name="Madari A."/>
            <person name="Young A.C."/>
            <person name="Wetherby K.D."/>
            <person name="Granite S.J."/>
            <person name="Kwong P.N."/>
            <person name="Brinkley C.P."/>
            <person name="Pearson R.L."/>
            <person name="Bouffard G.G."/>
            <person name="Blakesly R.W."/>
            <person name="Green E.D."/>
            <person name="Dickson M.C."/>
            <person name="Rodriguez A.C."/>
            <person name="Grimwood J."/>
            <person name="Schmutz J."/>
            <person name="Myers R.M."/>
            <person name="Butterfield Y.S."/>
            <person name="Griffith M."/>
            <person name="Griffith O.L."/>
            <person name="Krzywinski M.I."/>
            <person name="Liao N."/>
            <person name="Morin R."/>
            <person name="Morrin R."/>
            <person name="Palmquist D."/>
            <person name="Petrescu A.S."/>
            <person name="Skalska U."/>
            <person name="Smailus D.E."/>
            <person name="Stott J.M."/>
            <person name="Schnerch A."/>
            <person name="Schein J.E."/>
            <person name="Jones S.J."/>
            <person name="Holt R.A."/>
            <person name="Baross A."/>
            <person name="Marra M.A."/>
            <person name="Clifton S."/>
            <person name="Makowski K.A."/>
            <person name="Bosak S."/>
            <person name="Malek J."/>
        </authorList>
    </citation>
    <scope>NUCLEOTIDE SEQUENCE [LARGE SCALE MRNA]</scope>
    <source>
        <strain evidence="2">Czech II</strain>
        <tissue evidence="2">Mammary tumor metastatized to lung. Tumor arose spontaneously</tissue>
    </source>
</reference>
<protein>
    <submittedName>
        <fullName evidence="2">Cmtm7 protein</fullName>
    </submittedName>
</protein>